<feature type="transmembrane region" description="Helical" evidence="7">
    <location>
        <begin position="87"/>
        <end position="107"/>
    </location>
</feature>
<feature type="transmembrane region" description="Helical" evidence="7">
    <location>
        <begin position="420"/>
        <end position="439"/>
    </location>
</feature>
<dbReference type="PANTHER" id="PTHR43266">
    <property type="entry name" value="MACROLIDE-EFFLUX PROTEIN"/>
    <property type="match status" value="1"/>
</dbReference>
<feature type="transmembrane region" description="Helical" evidence="7">
    <location>
        <begin position="144"/>
        <end position="160"/>
    </location>
</feature>
<feature type="transmembrane region" description="Helical" evidence="7">
    <location>
        <begin position="389"/>
        <end position="408"/>
    </location>
</feature>
<name>A0ABP1G5I8_9CHLO</name>
<evidence type="ECO:0000313" key="8">
    <source>
        <dbReference type="EMBL" id="CAL5227556.1"/>
    </source>
</evidence>
<evidence type="ECO:0000256" key="7">
    <source>
        <dbReference type="SAM" id="Phobius"/>
    </source>
</evidence>
<sequence>MMGETLGPSTGEIAALETGRAGQTLQRKNAAKSEHTGNTLRDYYQLLRDSRCFRIIWIGEVTNNCGAWFNFVATIDIIQKLAGENGLLISLVVIMRLLPTLFLFPAAGVVADRFPRENILITSNVIAGVVAACLTFITTPQRIWLLYVLLFLQFSCNTFYDPARRALVPTVVPAEQLPLATTLDSFAWSLMGAFGASLGGLAVSHVGASLCFLIDAATYAVAAGCAYHLKGMLAREGAKDKGQALAGQRMSEHSSLKLAAVQPAKLEAAAVPDIMQSRAATSEPGSESEERVILIQARQVSHQEAGPHEHEERGASAEARGLLQAVTGGFAQELAALREGMAYICAPKNRDAAAITLIKASGAIVWGASDNLQVRFSTLPSMQSLGDSSTTLGLLFAAIGVGCFIGPVVSNKLTPTRKHYLLRACAVSFMMFFVGYLLMSAAPNIWLLVPSTVVRSCGSSIVWVYSTLLIQVRVPNHLQGRMMALEMAFYVVAESSSALFGAYAFDGLHMGVRAVALLMAGISGVICCPWILYAWCNWPKQREAAFREQSSDLPAEGDVEQQALLSA</sequence>
<evidence type="ECO:0000256" key="5">
    <source>
        <dbReference type="ARBA" id="ARBA00022989"/>
    </source>
</evidence>
<keyword evidence="6 7" id="KW-0472">Membrane</keyword>
<dbReference type="PANTHER" id="PTHR43266:SF2">
    <property type="entry name" value="MAJOR FACILITATOR SUPERFAMILY (MFS) PROFILE DOMAIN-CONTAINING PROTEIN"/>
    <property type="match status" value="1"/>
</dbReference>
<reference evidence="8 9" key="1">
    <citation type="submission" date="2024-06" db="EMBL/GenBank/DDBJ databases">
        <authorList>
            <person name="Kraege A."/>
            <person name="Thomma B."/>
        </authorList>
    </citation>
    <scope>NUCLEOTIDE SEQUENCE [LARGE SCALE GENOMIC DNA]</scope>
</reference>
<dbReference type="Gene3D" id="1.20.1250.20">
    <property type="entry name" value="MFS general substrate transporter like domains"/>
    <property type="match status" value="2"/>
</dbReference>
<evidence type="ECO:0000256" key="3">
    <source>
        <dbReference type="ARBA" id="ARBA00022475"/>
    </source>
</evidence>
<evidence type="ECO:0000256" key="2">
    <source>
        <dbReference type="ARBA" id="ARBA00022448"/>
    </source>
</evidence>
<feature type="transmembrane region" description="Helical" evidence="7">
    <location>
        <begin position="119"/>
        <end position="137"/>
    </location>
</feature>
<comment type="subcellular location">
    <subcellularLocation>
        <location evidence="1">Cell membrane</location>
        <topology evidence="1">Multi-pass membrane protein</topology>
    </subcellularLocation>
</comment>
<keyword evidence="2" id="KW-0813">Transport</keyword>
<feature type="transmembrane region" description="Helical" evidence="7">
    <location>
        <begin position="352"/>
        <end position="369"/>
    </location>
</feature>
<dbReference type="EMBL" id="CAXHTA020000017">
    <property type="protein sequence ID" value="CAL5227556.1"/>
    <property type="molecule type" value="Genomic_DNA"/>
</dbReference>
<comment type="caution">
    <text evidence="8">The sequence shown here is derived from an EMBL/GenBank/DDBJ whole genome shotgun (WGS) entry which is preliminary data.</text>
</comment>
<keyword evidence="3" id="KW-1003">Cell membrane</keyword>
<dbReference type="Proteomes" id="UP001497392">
    <property type="component" value="Unassembled WGS sequence"/>
</dbReference>
<dbReference type="Pfam" id="PF07690">
    <property type="entry name" value="MFS_1"/>
    <property type="match status" value="1"/>
</dbReference>
<gene>
    <name evidence="8" type="primary">g10547</name>
    <name evidence="8" type="ORF">VP750_LOCUS9462</name>
</gene>
<keyword evidence="4 7" id="KW-0812">Transmembrane</keyword>
<evidence type="ECO:0000256" key="4">
    <source>
        <dbReference type="ARBA" id="ARBA00022692"/>
    </source>
</evidence>
<evidence type="ECO:0000313" key="9">
    <source>
        <dbReference type="Proteomes" id="UP001497392"/>
    </source>
</evidence>
<feature type="transmembrane region" description="Helical" evidence="7">
    <location>
        <begin position="511"/>
        <end position="533"/>
    </location>
</feature>
<dbReference type="InterPro" id="IPR036259">
    <property type="entry name" value="MFS_trans_sf"/>
</dbReference>
<organism evidence="8 9">
    <name type="scientific">Coccomyxa viridis</name>
    <dbReference type="NCBI Taxonomy" id="1274662"/>
    <lineage>
        <taxon>Eukaryota</taxon>
        <taxon>Viridiplantae</taxon>
        <taxon>Chlorophyta</taxon>
        <taxon>core chlorophytes</taxon>
        <taxon>Trebouxiophyceae</taxon>
        <taxon>Trebouxiophyceae incertae sedis</taxon>
        <taxon>Coccomyxaceae</taxon>
        <taxon>Coccomyxa</taxon>
    </lineage>
</organism>
<evidence type="ECO:0000256" key="1">
    <source>
        <dbReference type="ARBA" id="ARBA00004651"/>
    </source>
</evidence>
<feature type="transmembrane region" description="Helical" evidence="7">
    <location>
        <begin position="487"/>
        <end position="505"/>
    </location>
</feature>
<protein>
    <submittedName>
        <fullName evidence="8">G10547 protein</fullName>
    </submittedName>
</protein>
<keyword evidence="9" id="KW-1185">Reference proteome</keyword>
<evidence type="ECO:0000256" key="6">
    <source>
        <dbReference type="ARBA" id="ARBA00023136"/>
    </source>
</evidence>
<dbReference type="InterPro" id="IPR011701">
    <property type="entry name" value="MFS"/>
</dbReference>
<dbReference type="CDD" id="cd06173">
    <property type="entry name" value="MFS_MefA_like"/>
    <property type="match status" value="1"/>
</dbReference>
<feature type="transmembrane region" description="Helical" evidence="7">
    <location>
        <begin position="445"/>
        <end position="466"/>
    </location>
</feature>
<keyword evidence="5 7" id="KW-1133">Transmembrane helix</keyword>
<accession>A0ABP1G5I8</accession>
<proteinExistence type="predicted"/>
<dbReference type="SUPFAM" id="SSF103473">
    <property type="entry name" value="MFS general substrate transporter"/>
    <property type="match status" value="1"/>
</dbReference>